<dbReference type="EMBL" id="CM004479">
    <property type="protein sequence ID" value="OCT71004.1"/>
    <property type="molecule type" value="Genomic_DNA"/>
</dbReference>
<evidence type="ECO:0000313" key="2">
    <source>
        <dbReference type="Proteomes" id="UP000694892"/>
    </source>
</evidence>
<proteinExistence type="predicted"/>
<evidence type="ECO:0000313" key="1">
    <source>
        <dbReference type="EMBL" id="OCT71004.1"/>
    </source>
</evidence>
<protein>
    <submittedName>
        <fullName evidence="1">Uncharacterized protein</fullName>
    </submittedName>
</protein>
<dbReference type="Proteomes" id="UP000694892">
    <property type="component" value="Chromosome 7S"/>
</dbReference>
<sequence length="62" mass="6816">RVYNATKSPIPCLLVAGSGGVADCLAEILEESLAQESIRGLIEEKLKHYFPNENLTKMVQKV</sequence>
<dbReference type="AlphaFoldDB" id="A0A974CD05"/>
<name>A0A974CD05_XENLA</name>
<gene>
    <name evidence="1" type="ORF">XELAEV_180379157mg</name>
</gene>
<reference evidence="2" key="1">
    <citation type="journal article" date="2016" name="Nature">
        <title>Genome evolution in the allotetraploid frog Xenopus laevis.</title>
        <authorList>
            <person name="Session A.M."/>
            <person name="Uno Y."/>
            <person name="Kwon T."/>
            <person name="Chapman J.A."/>
            <person name="Toyoda A."/>
            <person name="Takahashi S."/>
            <person name="Fukui A."/>
            <person name="Hikosaka A."/>
            <person name="Suzuki A."/>
            <person name="Kondo M."/>
            <person name="van Heeringen S.J."/>
            <person name="Quigley I."/>
            <person name="Heinz S."/>
            <person name="Ogino H."/>
            <person name="Ochi H."/>
            <person name="Hellsten U."/>
            <person name="Lyons J.B."/>
            <person name="Simakov O."/>
            <person name="Putnam N."/>
            <person name="Stites J."/>
            <person name="Kuroki Y."/>
            <person name="Tanaka T."/>
            <person name="Michiue T."/>
            <person name="Watanabe M."/>
            <person name="Bogdanovic O."/>
            <person name="Lister R."/>
            <person name="Georgiou G."/>
            <person name="Paranjpe S.S."/>
            <person name="van Kruijsbergen I."/>
            <person name="Shu S."/>
            <person name="Carlson J."/>
            <person name="Kinoshita T."/>
            <person name="Ohta Y."/>
            <person name="Mawaribuchi S."/>
            <person name="Jenkins J."/>
            <person name="Grimwood J."/>
            <person name="Schmutz J."/>
            <person name="Mitros T."/>
            <person name="Mozaffari S.V."/>
            <person name="Suzuki Y."/>
            <person name="Haramoto Y."/>
            <person name="Yamamoto T.S."/>
            <person name="Takagi C."/>
            <person name="Heald R."/>
            <person name="Miller K."/>
            <person name="Haudenschild C."/>
            <person name="Kitzman J."/>
            <person name="Nakayama T."/>
            <person name="Izutsu Y."/>
            <person name="Robert J."/>
            <person name="Fortriede J."/>
            <person name="Burns K."/>
            <person name="Lotay V."/>
            <person name="Karimi K."/>
            <person name="Yasuoka Y."/>
            <person name="Dichmann D.S."/>
            <person name="Flajnik M.F."/>
            <person name="Houston D.W."/>
            <person name="Shendure J."/>
            <person name="DuPasquier L."/>
            <person name="Vize P.D."/>
            <person name="Zorn A.M."/>
            <person name="Ito M."/>
            <person name="Marcotte E.M."/>
            <person name="Wallingford J.B."/>
            <person name="Ito Y."/>
            <person name="Asashima M."/>
            <person name="Ueno N."/>
            <person name="Matsuda Y."/>
            <person name="Veenstra G.J."/>
            <person name="Fujiyama A."/>
            <person name="Harland R.M."/>
            <person name="Taira M."/>
            <person name="Rokhsar D.S."/>
        </authorList>
    </citation>
    <scope>NUCLEOTIDE SEQUENCE [LARGE SCALE GENOMIC DNA]</scope>
    <source>
        <strain evidence="2">J</strain>
    </source>
</reference>
<accession>A0A974CD05</accession>
<organism evidence="1 2">
    <name type="scientific">Xenopus laevis</name>
    <name type="common">African clawed frog</name>
    <dbReference type="NCBI Taxonomy" id="8355"/>
    <lineage>
        <taxon>Eukaryota</taxon>
        <taxon>Metazoa</taxon>
        <taxon>Chordata</taxon>
        <taxon>Craniata</taxon>
        <taxon>Vertebrata</taxon>
        <taxon>Euteleostomi</taxon>
        <taxon>Amphibia</taxon>
        <taxon>Batrachia</taxon>
        <taxon>Anura</taxon>
        <taxon>Pipoidea</taxon>
        <taxon>Pipidae</taxon>
        <taxon>Xenopodinae</taxon>
        <taxon>Xenopus</taxon>
        <taxon>Xenopus</taxon>
    </lineage>
</organism>
<feature type="non-terminal residue" evidence="1">
    <location>
        <position position="62"/>
    </location>
</feature>
<feature type="non-terminal residue" evidence="1">
    <location>
        <position position="1"/>
    </location>
</feature>